<gene>
    <name evidence="1" type="ORF">A6770_02390</name>
</gene>
<name>A0A367QV11_9NOSO</name>
<sequence length="88" mass="10005">MKLDSDRPDFAMSARKQNLDWLSKCYAKDLVQDFLVSTWVKLLELPSPFSFDEALLLCPVSADEWLAWVPDHGEVILHTGQFHPKGCG</sequence>
<organism evidence="1 2">
    <name type="scientific">Nostoc minutum NIES-26</name>
    <dbReference type="NCBI Taxonomy" id="1844469"/>
    <lineage>
        <taxon>Bacteria</taxon>
        <taxon>Bacillati</taxon>
        <taxon>Cyanobacteriota</taxon>
        <taxon>Cyanophyceae</taxon>
        <taxon>Nostocales</taxon>
        <taxon>Nostocaceae</taxon>
        <taxon>Nostoc</taxon>
    </lineage>
</organism>
<accession>A0A367QV11</accession>
<dbReference type="EMBL" id="LXQD01000306">
    <property type="protein sequence ID" value="RCJ27032.1"/>
    <property type="molecule type" value="Genomic_DNA"/>
</dbReference>
<dbReference type="Proteomes" id="UP000252107">
    <property type="component" value="Unassembled WGS sequence"/>
</dbReference>
<dbReference type="AlphaFoldDB" id="A0A367QV11"/>
<protein>
    <submittedName>
        <fullName evidence="1">Uncharacterized protein</fullName>
    </submittedName>
</protein>
<keyword evidence="2" id="KW-1185">Reference proteome</keyword>
<evidence type="ECO:0000313" key="1">
    <source>
        <dbReference type="EMBL" id="RCJ27032.1"/>
    </source>
</evidence>
<evidence type="ECO:0000313" key="2">
    <source>
        <dbReference type="Proteomes" id="UP000252107"/>
    </source>
</evidence>
<reference evidence="1" key="1">
    <citation type="submission" date="2016-04" db="EMBL/GenBank/DDBJ databases">
        <authorList>
            <person name="Tabuchi Yagui T.R."/>
        </authorList>
    </citation>
    <scope>NUCLEOTIDE SEQUENCE [LARGE SCALE GENOMIC DNA]</scope>
    <source>
        <strain evidence="1">NIES-26</strain>
    </source>
</reference>
<comment type="caution">
    <text evidence="1">The sequence shown here is derived from an EMBL/GenBank/DDBJ whole genome shotgun (WGS) entry which is preliminary data.</text>
</comment>
<proteinExistence type="predicted"/>